<dbReference type="Proteomes" id="UP000887540">
    <property type="component" value="Unplaced"/>
</dbReference>
<evidence type="ECO:0000313" key="2">
    <source>
        <dbReference type="WBParaSite" id="ACRNAN_Path_780.g2945.t1"/>
    </source>
</evidence>
<accession>A0A914CB90</accession>
<dbReference type="AlphaFoldDB" id="A0A914CB90"/>
<protein>
    <submittedName>
        <fullName evidence="2">Uncharacterized protein</fullName>
    </submittedName>
</protein>
<organism evidence="1 2">
    <name type="scientific">Acrobeloides nanus</name>
    <dbReference type="NCBI Taxonomy" id="290746"/>
    <lineage>
        <taxon>Eukaryota</taxon>
        <taxon>Metazoa</taxon>
        <taxon>Ecdysozoa</taxon>
        <taxon>Nematoda</taxon>
        <taxon>Chromadorea</taxon>
        <taxon>Rhabditida</taxon>
        <taxon>Tylenchina</taxon>
        <taxon>Cephalobomorpha</taxon>
        <taxon>Cephaloboidea</taxon>
        <taxon>Cephalobidae</taxon>
        <taxon>Acrobeloides</taxon>
    </lineage>
</organism>
<dbReference type="WBParaSite" id="ACRNAN_Path_780.g2945.t1">
    <property type="protein sequence ID" value="ACRNAN_Path_780.g2945.t1"/>
    <property type="gene ID" value="ACRNAN_Path_780.g2945"/>
</dbReference>
<sequence length="76" mass="9210">MHSLWSPFTIKWNHRSHIEQQMNILRYLRLIQSVRKVPKDDFLLQKVFLDSNQAPSYRPSALPLCYRDIQLMPVNW</sequence>
<keyword evidence="1" id="KW-1185">Reference proteome</keyword>
<name>A0A914CB90_9BILA</name>
<evidence type="ECO:0000313" key="1">
    <source>
        <dbReference type="Proteomes" id="UP000887540"/>
    </source>
</evidence>
<reference evidence="2" key="1">
    <citation type="submission" date="2022-11" db="UniProtKB">
        <authorList>
            <consortium name="WormBaseParasite"/>
        </authorList>
    </citation>
    <scope>IDENTIFICATION</scope>
</reference>
<proteinExistence type="predicted"/>